<proteinExistence type="predicted"/>
<accession>A0AAD3T528</accession>
<dbReference type="AlphaFoldDB" id="A0AAD3T528"/>
<dbReference type="Gene3D" id="1.25.10.10">
    <property type="entry name" value="Leucine-rich Repeat Variant"/>
    <property type="match status" value="1"/>
</dbReference>
<dbReference type="GO" id="GO:0030126">
    <property type="term" value="C:COPI vesicle coat"/>
    <property type="evidence" value="ECO:0007669"/>
    <property type="project" value="TreeGrafter"/>
</dbReference>
<dbReference type="GO" id="GO:0006886">
    <property type="term" value="P:intracellular protein transport"/>
    <property type="evidence" value="ECO:0007669"/>
    <property type="project" value="InterPro"/>
</dbReference>
<name>A0AAD3T528_NEPGR</name>
<keyword evidence="2" id="KW-1185">Reference proteome</keyword>
<dbReference type="GO" id="GO:0006888">
    <property type="term" value="P:endoplasmic reticulum to Golgi vesicle-mediated transport"/>
    <property type="evidence" value="ECO:0007669"/>
    <property type="project" value="TreeGrafter"/>
</dbReference>
<gene>
    <name evidence="1" type="ORF">Nepgr_023854</name>
</gene>
<dbReference type="PANTHER" id="PTHR10635:SF0">
    <property type="entry name" value="COATOMER SUBUNIT BETA"/>
    <property type="match status" value="1"/>
</dbReference>
<dbReference type="GO" id="GO:0006891">
    <property type="term" value="P:intra-Golgi vesicle-mediated transport"/>
    <property type="evidence" value="ECO:0007669"/>
    <property type="project" value="TreeGrafter"/>
</dbReference>
<evidence type="ECO:0000313" key="1">
    <source>
        <dbReference type="EMBL" id="GMH22011.1"/>
    </source>
</evidence>
<sequence>MDFLGDSNAASAMDVVVFVQEIIETNPKLRVSAITRLLDTFYQIRAGRVCSCALWIIGEYCLPQSEAETGIATTKQCLGDHPFYTVTEDGESQDASKNAQPVSSVTVSSRRPVILADGLLASQGNLRSLLLSGDFFLGAVVACALTELLLRLEEVQSSKVEVNKATTQSLLIMVSMLQLGQSQFM</sequence>
<dbReference type="InterPro" id="IPR016460">
    <property type="entry name" value="COPB1"/>
</dbReference>
<evidence type="ECO:0008006" key="3">
    <source>
        <dbReference type="Google" id="ProtNLM"/>
    </source>
</evidence>
<dbReference type="InterPro" id="IPR011989">
    <property type="entry name" value="ARM-like"/>
</dbReference>
<dbReference type="EMBL" id="BSYO01000024">
    <property type="protein sequence ID" value="GMH22011.1"/>
    <property type="molecule type" value="Genomic_DNA"/>
</dbReference>
<protein>
    <recommendedName>
        <fullName evidence="3">Clathrin/coatomer adaptor adaptin-like N-terminal domain-containing protein</fullName>
    </recommendedName>
</protein>
<reference evidence="1" key="1">
    <citation type="submission" date="2023-05" db="EMBL/GenBank/DDBJ databases">
        <title>Nepenthes gracilis genome sequencing.</title>
        <authorList>
            <person name="Fukushima K."/>
        </authorList>
    </citation>
    <scope>NUCLEOTIDE SEQUENCE</scope>
    <source>
        <strain evidence="1">SING2019-196</strain>
    </source>
</reference>
<comment type="caution">
    <text evidence="1">The sequence shown here is derived from an EMBL/GenBank/DDBJ whole genome shotgun (WGS) entry which is preliminary data.</text>
</comment>
<organism evidence="1 2">
    <name type="scientific">Nepenthes gracilis</name>
    <name type="common">Slender pitcher plant</name>
    <dbReference type="NCBI Taxonomy" id="150966"/>
    <lineage>
        <taxon>Eukaryota</taxon>
        <taxon>Viridiplantae</taxon>
        <taxon>Streptophyta</taxon>
        <taxon>Embryophyta</taxon>
        <taxon>Tracheophyta</taxon>
        <taxon>Spermatophyta</taxon>
        <taxon>Magnoliopsida</taxon>
        <taxon>eudicotyledons</taxon>
        <taxon>Gunneridae</taxon>
        <taxon>Pentapetalae</taxon>
        <taxon>Caryophyllales</taxon>
        <taxon>Nepenthaceae</taxon>
        <taxon>Nepenthes</taxon>
    </lineage>
</organism>
<dbReference type="PANTHER" id="PTHR10635">
    <property type="entry name" value="COATOMER SUBUNIT BETA"/>
    <property type="match status" value="1"/>
</dbReference>
<dbReference type="Proteomes" id="UP001279734">
    <property type="component" value="Unassembled WGS sequence"/>
</dbReference>
<evidence type="ECO:0000313" key="2">
    <source>
        <dbReference type="Proteomes" id="UP001279734"/>
    </source>
</evidence>